<name>A0A0F4YMS1_RASE3</name>
<dbReference type="InterPro" id="IPR029033">
    <property type="entry name" value="His_PPase_superfam"/>
</dbReference>
<dbReference type="STRING" id="1408163.A0A0F4YMS1"/>
<keyword evidence="3" id="KW-1185">Reference proteome</keyword>
<organism evidence="2 3">
    <name type="scientific">Rasamsonia emersonii (strain ATCC 16479 / CBS 393.64 / IMI 116815)</name>
    <dbReference type="NCBI Taxonomy" id="1408163"/>
    <lineage>
        <taxon>Eukaryota</taxon>
        <taxon>Fungi</taxon>
        <taxon>Dikarya</taxon>
        <taxon>Ascomycota</taxon>
        <taxon>Pezizomycotina</taxon>
        <taxon>Eurotiomycetes</taxon>
        <taxon>Eurotiomycetidae</taxon>
        <taxon>Eurotiales</taxon>
        <taxon>Trichocomaceae</taxon>
        <taxon>Rasamsonia</taxon>
    </lineage>
</organism>
<protein>
    <submittedName>
        <fullName evidence="2">Phosphoglycerate mutase</fullName>
    </submittedName>
</protein>
<dbReference type="CDD" id="cd07067">
    <property type="entry name" value="HP_PGM_like"/>
    <property type="match status" value="1"/>
</dbReference>
<dbReference type="RefSeq" id="XP_013326012.1">
    <property type="nucleotide sequence ID" value="XM_013470558.1"/>
</dbReference>
<dbReference type="OrthoDB" id="4818801at2759"/>
<dbReference type="GO" id="GO:0050278">
    <property type="term" value="F:sedoheptulose-bisphosphatase activity"/>
    <property type="evidence" value="ECO:0007669"/>
    <property type="project" value="TreeGrafter"/>
</dbReference>
<evidence type="ECO:0000256" key="1">
    <source>
        <dbReference type="PIRSR" id="PIRSR613078-2"/>
    </source>
</evidence>
<dbReference type="SUPFAM" id="SSF53254">
    <property type="entry name" value="Phosphoglycerate mutase-like"/>
    <property type="match status" value="1"/>
</dbReference>
<sequence>RLTGETEWTQNGRYTGTTELALTENGAKQVLATGKMIVGAGKLIDPSKLAHVFISPRKRALQTFDLAFSDAAKQMLKDANKVSETIKLAEWEYGLYEGLLTREIRALRKDHGLDADKPWDIWRDGCEGGE</sequence>
<reference evidence="2 3" key="1">
    <citation type="submission" date="2015-04" db="EMBL/GenBank/DDBJ databases">
        <authorList>
            <person name="Heijne W.H."/>
            <person name="Fedorova N.D."/>
            <person name="Nierman W.C."/>
            <person name="Vollebregt A.W."/>
            <person name="Zhao Z."/>
            <person name="Wu L."/>
            <person name="Kumar M."/>
            <person name="Stam H."/>
            <person name="van den Berg M.A."/>
            <person name="Pel H.J."/>
        </authorList>
    </citation>
    <scope>NUCLEOTIDE SEQUENCE [LARGE SCALE GENOMIC DNA]</scope>
    <source>
        <strain evidence="2 3">CBS 393.64</strain>
    </source>
</reference>
<dbReference type="GeneID" id="25318919"/>
<dbReference type="EMBL" id="LASV01000352">
    <property type="protein sequence ID" value="KKA19400.1"/>
    <property type="molecule type" value="Genomic_DNA"/>
</dbReference>
<feature type="non-terminal residue" evidence="2">
    <location>
        <position position="1"/>
    </location>
</feature>
<dbReference type="PANTHER" id="PTHR48100">
    <property type="entry name" value="BROAD-SPECIFICITY PHOSPHATASE YOR283W-RELATED"/>
    <property type="match status" value="1"/>
</dbReference>
<dbReference type="GO" id="GO:0046390">
    <property type="term" value="P:ribose phosphate biosynthetic process"/>
    <property type="evidence" value="ECO:0007669"/>
    <property type="project" value="TreeGrafter"/>
</dbReference>
<dbReference type="InterPro" id="IPR050275">
    <property type="entry name" value="PGM_Phosphatase"/>
</dbReference>
<feature type="binding site" evidence="1">
    <location>
        <begin position="90"/>
        <end position="93"/>
    </location>
    <ligand>
        <name>substrate</name>
    </ligand>
</feature>
<evidence type="ECO:0000313" key="2">
    <source>
        <dbReference type="EMBL" id="KKA19400.1"/>
    </source>
</evidence>
<proteinExistence type="predicted"/>
<dbReference type="InterPro" id="IPR013078">
    <property type="entry name" value="His_Pase_superF_clade-1"/>
</dbReference>
<comment type="caution">
    <text evidence="2">The sequence shown here is derived from an EMBL/GenBank/DDBJ whole genome shotgun (WGS) entry which is preliminary data.</text>
</comment>
<dbReference type="PANTHER" id="PTHR48100:SF15">
    <property type="entry name" value="SEDOHEPTULOSE 1,7-BISPHOSPHATASE"/>
    <property type="match status" value="1"/>
</dbReference>
<feature type="binding site" evidence="1">
    <location>
        <begin position="15"/>
        <end position="16"/>
    </location>
    <ligand>
        <name>substrate</name>
    </ligand>
</feature>
<dbReference type="Pfam" id="PF00300">
    <property type="entry name" value="His_Phos_1"/>
    <property type="match status" value="1"/>
</dbReference>
<dbReference type="Gene3D" id="3.40.50.1240">
    <property type="entry name" value="Phosphoglycerate mutase-like"/>
    <property type="match status" value="1"/>
</dbReference>
<dbReference type="Proteomes" id="UP000053958">
    <property type="component" value="Unassembled WGS sequence"/>
</dbReference>
<gene>
    <name evidence="2" type="ORF">T310_6622</name>
</gene>
<dbReference type="AlphaFoldDB" id="A0A0F4YMS1"/>
<feature type="binding site" evidence="1">
    <location>
        <position position="59"/>
    </location>
    <ligand>
        <name>substrate</name>
    </ligand>
</feature>
<evidence type="ECO:0000313" key="3">
    <source>
        <dbReference type="Proteomes" id="UP000053958"/>
    </source>
</evidence>
<accession>A0A0F4YMS1</accession>